<dbReference type="WBParaSite" id="Hba_12748">
    <property type="protein sequence ID" value="Hba_12748"/>
    <property type="gene ID" value="Hba_12748"/>
</dbReference>
<evidence type="ECO:0000313" key="2">
    <source>
        <dbReference type="WBParaSite" id="Hba_12748"/>
    </source>
</evidence>
<organism evidence="1 2">
    <name type="scientific">Heterorhabditis bacteriophora</name>
    <name type="common">Entomopathogenic nematode worm</name>
    <dbReference type="NCBI Taxonomy" id="37862"/>
    <lineage>
        <taxon>Eukaryota</taxon>
        <taxon>Metazoa</taxon>
        <taxon>Ecdysozoa</taxon>
        <taxon>Nematoda</taxon>
        <taxon>Chromadorea</taxon>
        <taxon>Rhabditida</taxon>
        <taxon>Rhabditina</taxon>
        <taxon>Rhabditomorpha</taxon>
        <taxon>Strongyloidea</taxon>
        <taxon>Heterorhabditidae</taxon>
        <taxon>Heterorhabditis</taxon>
    </lineage>
</organism>
<name>A0A1I7X5B0_HETBA</name>
<dbReference type="AlphaFoldDB" id="A0A1I7X5B0"/>
<proteinExistence type="predicted"/>
<keyword evidence="1" id="KW-1185">Reference proteome</keyword>
<protein>
    <submittedName>
        <fullName evidence="2">Uncharacterized protein</fullName>
    </submittedName>
</protein>
<accession>A0A1I7X5B0</accession>
<dbReference type="Proteomes" id="UP000095283">
    <property type="component" value="Unplaced"/>
</dbReference>
<evidence type="ECO:0000313" key="1">
    <source>
        <dbReference type="Proteomes" id="UP000095283"/>
    </source>
</evidence>
<sequence length="224" mass="25652">MRPSVVMQQNDIPTSLSSKWSFLFNCIEQINQLTIVEFGSNRLTWLKKTFLAWVFCFNVDVVGCPGSNHECACLELSYIIHFLSPVTIFHRKFFLVCLTSNEMHELSRRLTLFSESSCATHFPDLRIFPISCNRLETVALSTPNCSASSPWIYNGFSPIYDFKASVLEIRGIPERCRSLASKSPSLKRQNQYLLALNILPFFELVENTVSNMQFLVAHLVRIIL</sequence>
<reference evidence="2" key="1">
    <citation type="submission" date="2016-11" db="UniProtKB">
        <authorList>
            <consortium name="WormBaseParasite"/>
        </authorList>
    </citation>
    <scope>IDENTIFICATION</scope>
</reference>